<dbReference type="Pfam" id="PF12840">
    <property type="entry name" value="HTH_20"/>
    <property type="match status" value="1"/>
</dbReference>
<evidence type="ECO:0000256" key="3">
    <source>
        <dbReference type="ARBA" id="ARBA00023163"/>
    </source>
</evidence>
<evidence type="ECO:0000313" key="6">
    <source>
        <dbReference type="Proteomes" id="UP000248039"/>
    </source>
</evidence>
<gene>
    <name evidence="5" type="ORF">C7C46_24800</name>
</gene>
<dbReference type="EMBL" id="PYBW01000097">
    <property type="protein sequence ID" value="PYC74030.1"/>
    <property type="molecule type" value="Genomic_DNA"/>
</dbReference>
<dbReference type="Proteomes" id="UP000248039">
    <property type="component" value="Unassembled WGS sequence"/>
</dbReference>
<comment type="caution">
    <text evidence="5">The sequence shown here is derived from an EMBL/GenBank/DDBJ whole genome shotgun (WGS) entry which is preliminary data.</text>
</comment>
<protein>
    <submittedName>
        <fullName evidence="5">Transcriptional regulator</fullName>
    </submittedName>
</protein>
<keyword evidence="6" id="KW-1185">Reference proteome</keyword>
<dbReference type="RefSeq" id="WP_110672128.1">
    <property type="nucleotide sequence ID" value="NZ_PYBW01000097.1"/>
</dbReference>
<dbReference type="Gene3D" id="1.10.10.10">
    <property type="entry name" value="Winged helix-like DNA-binding domain superfamily/Winged helix DNA-binding domain"/>
    <property type="match status" value="1"/>
</dbReference>
<reference evidence="5 6" key="1">
    <citation type="submission" date="2018-03" db="EMBL/GenBank/DDBJ databases">
        <title>Bioinformatic expansion and discovery of thiopeptide antibiotics.</title>
        <authorList>
            <person name="Schwalen C.J."/>
            <person name="Hudson G.A."/>
            <person name="Mitchell D.A."/>
        </authorList>
    </citation>
    <scope>NUCLEOTIDE SEQUENCE [LARGE SCALE GENOMIC DNA]</scope>
    <source>
        <strain evidence="5 6">ATCC 21389</strain>
    </source>
</reference>
<proteinExistence type="predicted"/>
<evidence type="ECO:0000256" key="1">
    <source>
        <dbReference type="ARBA" id="ARBA00023015"/>
    </source>
</evidence>
<dbReference type="PRINTS" id="PR00778">
    <property type="entry name" value="HTHARSR"/>
</dbReference>
<keyword evidence="2" id="KW-0238">DNA-binding</keyword>
<dbReference type="GO" id="GO:0003677">
    <property type="term" value="F:DNA binding"/>
    <property type="evidence" value="ECO:0007669"/>
    <property type="project" value="UniProtKB-KW"/>
</dbReference>
<dbReference type="InterPro" id="IPR036388">
    <property type="entry name" value="WH-like_DNA-bd_sf"/>
</dbReference>
<dbReference type="OrthoDB" id="4158481at2"/>
<dbReference type="InterPro" id="IPR001845">
    <property type="entry name" value="HTH_ArsR_DNA-bd_dom"/>
</dbReference>
<organism evidence="5 6">
    <name type="scientific">Streptomyces tateyamensis</name>
    <dbReference type="NCBI Taxonomy" id="565073"/>
    <lineage>
        <taxon>Bacteria</taxon>
        <taxon>Bacillati</taxon>
        <taxon>Actinomycetota</taxon>
        <taxon>Actinomycetes</taxon>
        <taxon>Kitasatosporales</taxon>
        <taxon>Streptomycetaceae</taxon>
        <taxon>Streptomyces</taxon>
    </lineage>
</organism>
<dbReference type="PANTHER" id="PTHR33154">
    <property type="entry name" value="TRANSCRIPTIONAL REGULATOR, ARSR FAMILY"/>
    <property type="match status" value="1"/>
</dbReference>
<dbReference type="AlphaFoldDB" id="A0A2V4NKC2"/>
<evidence type="ECO:0000259" key="4">
    <source>
        <dbReference type="PROSITE" id="PS50987"/>
    </source>
</evidence>
<dbReference type="PROSITE" id="PS50987">
    <property type="entry name" value="HTH_ARSR_2"/>
    <property type="match status" value="1"/>
</dbReference>
<dbReference type="InterPro" id="IPR036390">
    <property type="entry name" value="WH_DNA-bd_sf"/>
</dbReference>
<keyword evidence="3" id="KW-0804">Transcription</keyword>
<dbReference type="SMART" id="SM00418">
    <property type="entry name" value="HTH_ARSR"/>
    <property type="match status" value="1"/>
</dbReference>
<dbReference type="InterPro" id="IPR051081">
    <property type="entry name" value="HTH_MetalResp_TranReg"/>
</dbReference>
<dbReference type="PANTHER" id="PTHR33154:SF33">
    <property type="entry name" value="TRANSCRIPTIONAL REPRESSOR SDPR"/>
    <property type="match status" value="1"/>
</dbReference>
<dbReference type="CDD" id="cd00090">
    <property type="entry name" value="HTH_ARSR"/>
    <property type="match status" value="1"/>
</dbReference>
<dbReference type="InterPro" id="IPR011991">
    <property type="entry name" value="ArsR-like_HTH"/>
</dbReference>
<dbReference type="SUPFAM" id="SSF46785">
    <property type="entry name" value="Winged helix' DNA-binding domain"/>
    <property type="match status" value="1"/>
</dbReference>
<dbReference type="GO" id="GO:0003700">
    <property type="term" value="F:DNA-binding transcription factor activity"/>
    <property type="evidence" value="ECO:0007669"/>
    <property type="project" value="InterPro"/>
</dbReference>
<evidence type="ECO:0000256" key="2">
    <source>
        <dbReference type="ARBA" id="ARBA00023125"/>
    </source>
</evidence>
<keyword evidence="1" id="KW-0805">Transcription regulation</keyword>
<accession>A0A2V4NKC2</accession>
<sequence>MPPQEPTEELRALAHPLRLRLLSLLTNQPMSAAEAARELGESQANLSYHLRRLHAAGLLELVEEVSVRGGQAKRYRHDPQSGSKVAPSTVEEHQLMVSALAAELRRRTAQRALAARSATTDAELWVDPAVWAEALARAGELGVLLHDAAQRPHAPGAVRVSATMVLFQLHEETAK</sequence>
<name>A0A2V4NKC2_9ACTN</name>
<feature type="domain" description="HTH arsR-type" evidence="4">
    <location>
        <begin position="1"/>
        <end position="93"/>
    </location>
</feature>
<evidence type="ECO:0000313" key="5">
    <source>
        <dbReference type="EMBL" id="PYC74030.1"/>
    </source>
</evidence>